<sequence length="130" mass="15381">MSKDKEDFYLENWEESMKDWLLDPATVQLDEQEFRVDFLDTTESFIVEIETENICPEELIIKKKDTQLLVLIMLKDESKIRKRSIRFPFCLKQRAITYSIEHHTIEINVPKKECSTPSSIVIRVQGLSNE</sequence>
<reference evidence="1 2" key="1">
    <citation type="submission" date="2015-08" db="EMBL/GenBank/DDBJ databases">
        <title>Draft Genome Sequence of Bacillus vietnamensis UCD-SED5.</title>
        <authorList>
            <person name="Lee R.D."/>
            <person name="Jospin G."/>
            <person name="Lang J.M."/>
            <person name="Coil D.A."/>
            <person name="Eisen J.A."/>
        </authorList>
    </citation>
    <scope>NUCLEOTIDE SEQUENCE [LARGE SCALE GENOMIC DNA]</scope>
    <source>
        <strain evidence="1 2">UCD-SED5</strain>
    </source>
</reference>
<dbReference type="SUPFAM" id="SSF49764">
    <property type="entry name" value="HSP20-like chaperones"/>
    <property type="match status" value="1"/>
</dbReference>
<dbReference type="InterPro" id="IPR008978">
    <property type="entry name" value="HSP20-like_chaperone"/>
</dbReference>
<evidence type="ECO:0000313" key="1">
    <source>
        <dbReference type="EMBL" id="KPL60075.1"/>
    </source>
</evidence>
<dbReference type="EMBL" id="LIXZ01000005">
    <property type="protein sequence ID" value="KPL60075.1"/>
    <property type="molecule type" value="Genomic_DNA"/>
</dbReference>
<name>A0A0P6WFR1_9BACI</name>
<dbReference type="RefSeq" id="WP_060672043.1">
    <property type="nucleotide sequence ID" value="NZ_JBCNGU010000018.1"/>
</dbReference>
<accession>A0A0P6WFR1</accession>
<dbReference type="Proteomes" id="UP000050398">
    <property type="component" value="Unassembled WGS sequence"/>
</dbReference>
<gene>
    <name evidence="1" type="ORF">AM506_08390</name>
</gene>
<evidence type="ECO:0008006" key="3">
    <source>
        <dbReference type="Google" id="ProtNLM"/>
    </source>
</evidence>
<comment type="caution">
    <text evidence="1">The sequence shown here is derived from an EMBL/GenBank/DDBJ whole genome shotgun (WGS) entry which is preliminary data.</text>
</comment>
<protein>
    <recommendedName>
        <fullName evidence="3">Hsp20/alpha crystallin family protein</fullName>
    </recommendedName>
</protein>
<dbReference type="OrthoDB" id="2942082at2"/>
<dbReference type="CDD" id="cd00298">
    <property type="entry name" value="ACD_sHsps_p23-like"/>
    <property type="match status" value="1"/>
</dbReference>
<evidence type="ECO:0000313" key="2">
    <source>
        <dbReference type="Proteomes" id="UP000050398"/>
    </source>
</evidence>
<organism evidence="1 2">
    <name type="scientific">Rossellomorea vietnamensis</name>
    <dbReference type="NCBI Taxonomy" id="218284"/>
    <lineage>
        <taxon>Bacteria</taxon>
        <taxon>Bacillati</taxon>
        <taxon>Bacillota</taxon>
        <taxon>Bacilli</taxon>
        <taxon>Bacillales</taxon>
        <taxon>Bacillaceae</taxon>
        <taxon>Rossellomorea</taxon>
    </lineage>
</organism>
<dbReference type="PATRIC" id="fig|218284.4.peg.3300"/>
<proteinExistence type="predicted"/>
<dbReference type="AlphaFoldDB" id="A0A0P6WFR1"/>
<dbReference type="Gene3D" id="2.60.40.790">
    <property type="match status" value="1"/>
</dbReference>